<comment type="function">
    <text evidence="8">Part of a membrane-bound complex that couples electron transfer with translocation of ions across the membrane.</text>
</comment>
<dbReference type="HAMAP" id="MF_00478">
    <property type="entry name" value="RsxE_RnfE"/>
    <property type="match status" value="1"/>
</dbReference>
<gene>
    <name evidence="8" type="primary">rnfE</name>
    <name evidence="10" type="ORF">SAMN02745110_02016</name>
</gene>
<keyword evidence="11" id="KW-1185">Reference proteome</keyword>
<evidence type="ECO:0000256" key="8">
    <source>
        <dbReference type="HAMAP-Rule" id="MF_00478"/>
    </source>
</evidence>
<dbReference type="EC" id="7.-.-.-" evidence="8"/>
<evidence type="ECO:0000313" key="11">
    <source>
        <dbReference type="Proteomes" id="UP000189857"/>
    </source>
</evidence>
<feature type="transmembrane region" description="Helical" evidence="8">
    <location>
        <begin position="169"/>
        <end position="190"/>
    </location>
</feature>
<dbReference type="InterPro" id="IPR003667">
    <property type="entry name" value="NqrDE/RnfAE"/>
</dbReference>
<dbReference type="OrthoDB" id="9790976at2"/>
<keyword evidence="7 8" id="KW-0472">Membrane</keyword>
<keyword evidence="5 8" id="KW-0249">Electron transport</keyword>
<keyword evidence="4 8" id="KW-1278">Translocase</keyword>
<evidence type="ECO:0000256" key="9">
    <source>
        <dbReference type="SAM" id="MobiDB-lite"/>
    </source>
</evidence>
<reference evidence="10 11" key="1">
    <citation type="submission" date="2017-02" db="EMBL/GenBank/DDBJ databases">
        <authorList>
            <person name="Peterson S.W."/>
        </authorList>
    </citation>
    <scope>NUCLEOTIDE SEQUENCE [LARGE SCALE GENOMIC DNA]</scope>
    <source>
        <strain evidence="10 11">ATCC 17233</strain>
    </source>
</reference>
<protein>
    <recommendedName>
        <fullName evidence="8">Ion-translocating oxidoreductase complex subunit E</fullName>
        <ecNumber evidence="8">7.-.-.-</ecNumber>
    </recommendedName>
    <alternativeName>
        <fullName evidence="8">Rnf electron transport complex subunit E</fullName>
    </alternativeName>
</protein>
<evidence type="ECO:0000256" key="3">
    <source>
        <dbReference type="ARBA" id="ARBA00022692"/>
    </source>
</evidence>
<dbReference type="Pfam" id="PF02508">
    <property type="entry name" value="Rnf-Nqr"/>
    <property type="match status" value="1"/>
</dbReference>
<feature type="compositionally biased region" description="Basic and acidic residues" evidence="9">
    <location>
        <begin position="250"/>
        <end position="333"/>
    </location>
</feature>
<dbReference type="PANTHER" id="PTHR30586:SF0">
    <property type="entry name" value="ION-TRANSLOCATING OXIDOREDUCTASE COMPLEX SUBUNIT E"/>
    <property type="match status" value="1"/>
</dbReference>
<keyword evidence="6 8" id="KW-1133">Transmembrane helix</keyword>
<feature type="transmembrane region" description="Helical" evidence="8">
    <location>
        <begin position="69"/>
        <end position="87"/>
    </location>
</feature>
<comment type="similarity">
    <text evidence="8">Belongs to the NqrDE/RnfAE family.</text>
</comment>
<dbReference type="AlphaFoldDB" id="A0A1T4PIN3"/>
<comment type="subcellular location">
    <subcellularLocation>
        <location evidence="8">Cell membrane</location>
        <topology evidence="8">Multi-pass membrane protein</topology>
    </subcellularLocation>
    <subcellularLocation>
        <location evidence="1">Endomembrane system</location>
        <topology evidence="1">Multi-pass membrane protein</topology>
    </subcellularLocation>
</comment>
<feature type="transmembrane region" description="Helical" evidence="8">
    <location>
        <begin position="93"/>
        <end position="112"/>
    </location>
</feature>
<dbReference type="Proteomes" id="UP000189857">
    <property type="component" value="Unassembled WGS sequence"/>
</dbReference>
<dbReference type="EMBL" id="FUXA01000012">
    <property type="protein sequence ID" value="SJZ91404.1"/>
    <property type="molecule type" value="Genomic_DNA"/>
</dbReference>
<dbReference type="RefSeq" id="WP_078787823.1">
    <property type="nucleotide sequence ID" value="NZ_FMTO01000011.1"/>
</dbReference>
<evidence type="ECO:0000256" key="1">
    <source>
        <dbReference type="ARBA" id="ARBA00004127"/>
    </source>
</evidence>
<keyword evidence="3 8" id="KW-0812">Transmembrane</keyword>
<evidence type="ECO:0000256" key="7">
    <source>
        <dbReference type="ARBA" id="ARBA00023136"/>
    </source>
</evidence>
<dbReference type="NCBIfam" id="TIGR01948">
    <property type="entry name" value="rnfE"/>
    <property type="match status" value="1"/>
</dbReference>
<sequence>MKKYWERLYNGIIKENPTFVQMLGMCPTLAVTSTAINGLGMGIATLAVLTMSNMLISMLRNLISDKVRIPAYITIIASFVTVVSFVMQAYTPGLYESLGVFIPLIVVNCIILGRAESYAGKNKVLLSIFDGIGMGLGFTLGLTVIGMIRELLGAGTLFGIKVTADLFDPIRIFAMNPGAFFVLAFIIAFINGMTIKKAKKNGTKPNLRRIDGCEGCTNFACAGKKVSPEEAEKLMKECADKRANAQAAEPVKKDSEDNKTNSSEKKDNDKQDDKSENKSENKPDNKSDEKNDEKADESKVSDKDSKMDDNDPEAKTDVLAVNDDKKKDDKDNAKSSTGKLKKDKERQV</sequence>
<organism evidence="10 11">
    <name type="scientific">Eubacterium ruminantium</name>
    <dbReference type="NCBI Taxonomy" id="42322"/>
    <lineage>
        <taxon>Bacteria</taxon>
        <taxon>Bacillati</taxon>
        <taxon>Bacillota</taxon>
        <taxon>Clostridia</taxon>
        <taxon>Eubacteriales</taxon>
        <taxon>Eubacteriaceae</taxon>
        <taxon>Eubacterium</taxon>
    </lineage>
</organism>
<dbReference type="GO" id="GO:0012505">
    <property type="term" value="C:endomembrane system"/>
    <property type="evidence" value="ECO:0007669"/>
    <property type="project" value="UniProtKB-SubCell"/>
</dbReference>
<proteinExistence type="inferred from homology"/>
<comment type="subunit">
    <text evidence="8">The complex is composed of six subunits: RnfA, RnfB, RnfC, RnfD, RnfE and RnfG.</text>
</comment>
<feature type="transmembrane region" description="Helical" evidence="8">
    <location>
        <begin position="124"/>
        <end position="149"/>
    </location>
</feature>
<evidence type="ECO:0000256" key="4">
    <source>
        <dbReference type="ARBA" id="ARBA00022967"/>
    </source>
</evidence>
<dbReference type="GO" id="GO:0005886">
    <property type="term" value="C:plasma membrane"/>
    <property type="evidence" value="ECO:0007669"/>
    <property type="project" value="UniProtKB-SubCell"/>
</dbReference>
<dbReference type="GO" id="GO:0022900">
    <property type="term" value="P:electron transport chain"/>
    <property type="evidence" value="ECO:0007669"/>
    <property type="project" value="UniProtKB-UniRule"/>
</dbReference>
<evidence type="ECO:0000256" key="2">
    <source>
        <dbReference type="ARBA" id="ARBA00022448"/>
    </source>
</evidence>
<feature type="transmembrane region" description="Helical" evidence="8">
    <location>
        <begin position="29"/>
        <end position="49"/>
    </location>
</feature>
<evidence type="ECO:0000256" key="6">
    <source>
        <dbReference type="ARBA" id="ARBA00022989"/>
    </source>
</evidence>
<evidence type="ECO:0000256" key="5">
    <source>
        <dbReference type="ARBA" id="ARBA00022982"/>
    </source>
</evidence>
<keyword evidence="8" id="KW-1003">Cell membrane</keyword>
<dbReference type="NCBIfam" id="NF009070">
    <property type="entry name" value="PRK12405.1"/>
    <property type="match status" value="1"/>
</dbReference>
<keyword evidence="2 8" id="KW-0813">Transport</keyword>
<dbReference type="PANTHER" id="PTHR30586">
    <property type="entry name" value="ELECTRON TRANSPORT COMPLEX PROTEIN RNFE"/>
    <property type="match status" value="1"/>
</dbReference>
<evidence type="ECO:0000313" key="10">
    <source>
        <dbReference type="EMBL" id="SJZ91404.1"/>
    </source>
</evidence>
<feature type="region of interest" description="Disordered" evidence="9">
    <location>
        <begin position="242"/>
        <end position="348"/>
    </location>
</feature>
<dbReference type="InterPro" id="IPR010968">
    <property type="entry name" value="RnfE"/>
</dbReference>
<accession>A0A1T4PIN3</accession>
<name>A0A1T4PIN3_9FIRM</name>